<dbReference type="EMBL" id="JACOQK010000001">
    <property type="protein sequence ID" value="MBC5788555.1"/>
    <property type="molecule type" value="Genomic_DNA"/>
</dbReference>
<comment type="caution">
    <text evidence="3">The sequence shown here is derived from an EMBL/GenBank/DDBJ whole genome shotgun (WGS) entry which is preliminary data.</text>
</comment>
<comment type="similarity">
    <text evidence="1">Belongs to the flavoredoxin family.</text>
</comment>
<evidence type="ECO:0000313" key="3">
    <source>
        <dbReference type="EMBL" id="MBC5788555.1"/>
    </source>
</evidence>
<evidence type="ECO:0000259" key="2">
    <source>
        <dbReference type="Pfam" id="PF01613"/>
    </source>
</evidence>
<evidence type="ECO:0000256" key="1">
    <source>
        <dbReference type="ARBA" id="ARBA00038054"/>
    </source>
</evidence>
<organism evidence="3 4">
    <name type="scientific">Clostridium facile</name>
    <dbReference type="NCBI Taxonomy" id="2763035"/>
    <lineage>
        <taxon>Bacteria</taxon>
        <taxon>Bacillati</taxon>
        <taxon>Bacillota</taxon>
        <taxon>Clostridia</taxon>
        <taxon>Eubacteriales</taxon>
        <taxon>Clostridiaceae</taxon>
        <taxon>Clostridium</taxon>
    </lineage>
</organism>
<dbReference type="Proteomes" id="UP000649151">
    <property type="component" value="Unassembled WGS sequence"/>
</dbReference>
<dbReference type="InterPro" id="IPR052174">
    <property type="entry name" value="Flavoredoxin"/>
</dbReference>
<protein>
    <submittedName>
        <fullName evidence="3">Flavin reductase</fullName>
    </submittedName>
</protein>
<name>A0ABR7ITS5_9CLOT</name>
<proteinExistence type="inferred from homology"/>
<dbReference type="Gene3D" id="2.30.110.10">
    <property type="entry name" value="Electron Transport, Fmn-binding Protein, Chain A"/>
    <property type="match status" value="1"/>
</dbReference>
<dbReference type="Pfam" id="PF01613">
    <property type="entry name" value="Flavin_Reduct"/>
    <property type="match status" value="1"/>
</dbReference>
<sequence length="164" mass="18904">MKEFDISQLAFSPFQKIGTQWMLVTAGDQNGYNTMTASWGGVGVLWGKNVAFVFIRPERYTKAFVEQNDYFTLSFYPENWKDALRFCGSHSGKEFDKAKETGLTPVFVDGTTTFEQAELTLVCRKMYQQDLLESCALDDSIQKWYQKEGHHTMYVAEICHAYQK</sequence>
<dbReference type="PANTHER" id="PTHR43567">
    <property type="entry name" value="FLAVOREDOXIN-RELATED-RELATED"/>
    <property type="match status" value="1"/>
</dbReference>
<gene>
    <name evidence="3" type="ORF">H8Z77_11125</name>
</gene>
<dbReference type="InterPro" id="IPR012349">
    <property type="entry name" value="Split_barrel_FMN-bd"/>
</dbReference>
<dbReference type="SUPFAM" id="SSF50475">
    <property type="entry name" value="FMN-binding split barrel"/>
    <property type="match status" value="1"/>
</dbReference>
<reference evidence="3 4" key="1">
    <citation type="submission" date="2020-08" db="EMBL/GenBank/DDBJ databases">
        <title>Genome public.</title>
        <authorList>
            <person name="Liu C."/>
            <person name="Sun Q."/>
        </authorList>
    </citation>
    <scope>NUCLEOTIDE SEQUENCE [LARGE SCALE GENOMIC DNA]</scope>
    <source>
        <strain evidence="3 4">NSJ-27</strain>
    </source>
</reference>
<evidence type="ECO:0000313" key="4">
    <source>
        <dbReference type="Proteomes" id="UP000649151"/>
    </source>
</evidence>
<dbReference type="InterPro" id="IPR002563">
    <property type="entry name" value="Flavin_Rdtase-like_dom"/>
</dbReference>
<dbReference type="RefSeq" id="WP_186997041.1">
    <property type="nucleotide sequence ID" value="NZ_JACOQK010000001.1"/>
</dbReference>
<accession>A0ABR7ITS5</accession>
<dbReference type="PANTHER" id="PTHR43567:SF5">
    <property type="entry name" value="HYPOTHETICAL CYTOSOLIC PROTEIN"/>
    <property type="match status" value="1"/>
</dbReference>
<keyword evidence="4" id="KW-1185">Reference proteome</keyword>
<feature type="domain" description="Flavin reductase like" evidence="2">
    <location>
        <begin position="16"/>
        <end position="162"/>
    </location>
</feature>